<organism evidence="1">
    <name type="scientific">Thermofilum pendens</name>
    <dbReference type="NCBI Taxonomy" id="2269"/>
    <lineage>
        <taxon>Archaea</taxon>
        <taxon>Thermoproteota</taxon>
        <taxon>Thermoprotei</taxon>
        <taxon>Thermofilales</taxon>
        <taxon>Thermofilaceae</taxon>
        <taxon>Thermofilum</taxon>
    </lineage>
</organism>
<evidence type="ECO:0000313" key="1">
    <source>
        <dbReference type="EMBL" id="HGM46231.1"/>
    </source>
</evidence>
<gene>
    <name evidence="1" type="ORF">ENU21_00570</name>
</gene>
<dbReference type="AlphaFoldDB" id="A0A7C4H826"/>
<name>A0A7C4H826_THEPE</name>
<reference evidence="1" key="1">
    <citation type="journal article" date="2020" name="mSystems">
        <title>Genome- and Community-Level Interaction Insights into Carbon Utilization and Element Cycling Functions of Hydrothermarchaeota in Hydrothermal Sediment.</title>
        <authorList>
            <person name="Zhou Z."/>
            <person name="Liu Y."/>
            <person name="Xu W."/>
            <person name="Pan J."/>
            <person name="Luo Z.H."/>
            <person name="Li M."/>
        </authorList>
    </citation>
    <scope>NUCLEOTIDE SEQUENCE</scope>
    <source>
        <strain evidence="1">SpSt-649</strain>
    </source>
</reference>
<protein>
    <submittedName>
        <fullName evidence="1">Uncharacterized protein</fullName>
    </submittedName>
</protein>
<proteinExistence type="predicted"/>
<comment type="caution">
    <text evidence="1">The sequence shown here is derived from an EMBL/GenBank/DDBJ whole genome shotgun (WGS) entry which is preliminary data.</text>
</comment>
<sequence>MSAFGPDVVRLARKLAEGYRAYFSMDSLNSEGRKLFEEMARMLVEEHPELKQLVTKARRKPTLDNVRKVLDRVLGEEQVDALIHAASQGPYSYG</sequence>
<dbReference type="EMBL" id="DTBQ01000019">
    <property type="protein sequence ID" value="HGM46231.1"/>
    <property type="molecule type" value="Genomic_DNA"/>
</dbReference>
<accession>A0A7C4H826</accession>